<dbReference type="EMBL" id="JACGXN010000017">
    <property type="protein sequence ID" value="MBA8881865.1"/>
    <property type="molecule type" value="Genomic_DNA"/>
</dbReference>
<dbReference type="Proteomes" id="UP000549052">
    <property type="component" value="Unassembled WGS sequence"/>
</dbReference>
<dbReference type="InterPro" id="IPR001753">
    <property type="entry name" value="Enoyl-CoA_hydra/iso"/>
</dbReference>
<dbReference type="CDD" id="cd06558">
    <property type="entry name" value="crotonase-like"/>
    <property type="match status" value="1"/>
</dbReference>
<keyword evidence="3" id="KW-1185">Reference proteome</keyword>
<organism evidence="2 3">
    <name type="scientific">Phyllobacterium myrsinacearum</name>
    <dbReference type="NCBI Taxonomy" id="28101"/>
    <lineage>
        <taxon>Bacteria</taxon>
        <taxon>Pseudomonadati</taxon>
        <taxon>Pseudomonadota</taxon>
        <taxon>Alphaproteobacteria</taxon>
        <taxon>Hyphomicrobiales</taxon>
        <taxon>Phyllobacteriaceae</taxon>
        <taxon>Phyllobacterium</taxon>
    </lineage>
</organism>
<dbReference type="InterPro" id="IPR029045">
    <property type="entry name" value="ClpP/crotonase-like_dom_sf"/>
</dbReference>
<proteinExistence type="inferred from homology"/>
<comment type="similarity">
    <text evidence="1">Belongs to the enoyl-CoA hydratase/isomerase family.</text>
</comment>
<dbReference type="AlphaFoldDB" id="A0A839EUT2"/>
<reference evidence="2 3" key="1">
    <citation type="submission" date="2020-07" db="EMBL/GenBank/DDBJ databases">
        <title>Genomic Encyclopedia of Type Strains, Phase IV (KMG-V): Genome sequencing to study the core and pangenomes of soil and plant-associated prokaryotes.</title>
        <authorList>
            <person name="Whitman W."/>
        </authorList>
    </citation>
    <scope>NUCLEOTIDE SEQUENCE [LARGE SCALE GENOMIC DNA]</scope>
    <source>
        <strain evidence="2 3">AN3</strain>
    </source>
</reference>
<comment type="caution">
    <text evidence="2">The sequence shown here is derived from an EMBL/GenBank/DDBJ whole genome shotgun (WGS) entry which is preliminary data.</text>
</comment>
<dbReference type="Gene3D" id="3.90.226.10">
    <property type="entry name" value="2-enoyl-CoA Hydratase, Chain A, domain 1"/>
    <property type="match status" value="1"/>
</dbReference>
<sequence>MMQQTVQSAVLLVEDRGAVRIITLNRPDKLNALNTALTQALHDALMAADHDDAIRAIVLAGNPRGFCAGADLSEFSTLTPANQDLVDKRADLTCRTQAMMQGLSKPVVSAVCGPAVGGGAGLAIGADMMVAGTNLKFGYPELKHSIVPALVMTGLQRSLGRKAAFEMVSLGRLIGAEEAFQLGLANRVVDPDAVLDTAVGIAEQWASANPQAMAAVKTLYYTVADLPYDQAMAAGRAVNARMRGFRETQS</sequence>
<evidence type="ECO:0000313" key="2">
    <source>
        <dbReference type="EMBL" id="MBA8881865.1"/>
    </source>
</evidence>
<dbReference type="PANTHER" id="PTHR43802:SF1">
    <property type="entry name" value="IP11341P-RELATED"/>
    <property type="match status" value="1"/>
</dbReference>
<name>A0A839EUT2_9HYPH</name>
<dbReference type="SUPFAM" id="SSF52096">
    <property type="entry name" value="ClpP/crotonase"/>
    <property type="match status" value="1"/>
</dbReference>
<evidence type="ECO:0000313" key="3">
    <source>
        <dbReference type="Proteomes" id="UP000549052"/>
    </source>
</evidence>
<dbReference type="RefSeq" id="WP_246711978.1">
    <property type="nucleotide sequence ID" value="NZ_JACGXN010000017.1"/>
</dbReference>
<protein>
    <submittedName>
        <fullName evidence="2">Enoyl-CoA hydratase/carnithine racemase</fullName>
    </submittedName>
</protein>
<gene>
    <name evidence="2" type="ORF">FHW16_005612</name>
</gene>
<dbReference type="Pfam" id="PF00378">
    <property type="entry name" value="ECH_1"/>
    <property type="match status" value="1"/>
</dbReference>
<dbReference type="PANTHER" id="PTHR43802">
    <property type="entry name" value="ENOYL-COA HYDRATASE"/>
    <property type="match status" value="1"/>
</dbReference>
<dbReference type="GO" id="GO:0003824">
    <property type="term" value="F:catalytic activity"/>
    <property type="evidence" value="ECO:0007669"/>
    <property type="project" value="UniProtKB-ARBA"/>
</dbReference>
<accession>A0A839EUT2</accession>
<evidence type="ECO:0000256" key="1">
    <source>
        <dbReference type="ARBA" id="ARBA00005254"/>
    </source>
</evidence>